<keyword evidence="2 3" id="KW-0808">Transferase</keyword>
<name>A0AAW4WZI6_9FIRM</name>
<dbReference type="InterPro" id="IPR029063">
    <property type="entry name" value="SAM-dependent_MTases_sf"/>
</dbReference>
<dbReference type="EC" id="2.1.1.171" evidence="3"/>
<evidence type="ECO:0000313" key="4">
    <source>
        <dbReference type="Proteomes" id="UP001199296"/>
    </source>
</evidence>
<evidence type="ECO:0000313" key="3">
    <source>
        <dbReference type="EMBL" id="MCC3144787.1"/>
    </source>
</evidence>
<dbReference type="PIRSF" id="PIRSF004553">
    <property type="entry name" value="CHP00095"/>
    <property type="match status" value="1"/>
</dbReference>
<dbReference type="Gene3D" id="3.40.50.150">
    <property type="entry name" value="Vaccinia Virus protein VP39"/>
    <property type="match status" value="1"/>
</dbReference>
<dbReference type="CDD" id="cd02440">
    <property type="entry name" value="AdoMet_MTases"/>
    <property type="match status" value="1"/>
</dbReference>
<keyword evidence="1 3" id="KW-0489">Methyltransferase</keyword>
<gene>
    <name evidence="3" type="primary">rsmD</name>
    <name evidence="3" type="ORF">LJ207_05520</name>
</gene>
<dbReference type="PANTHER" id="PTHR43542:SF1">
    <property type="entry name" value="METHYLTRANSFERASE"/>
    <property type="match status" value="1"/>
</dbReference>
<dbReference type="InterPro" id="IPR002052">
    <property type="entry name" value="DNA_methylase_N6_adenine_CS"/>
</dbReference>
<dbReference type="EMBL" id="JAJFAT010000006">
    <property type="protein sequence ID" value="MCC3144787.1"/>
    <property type="molecule type" value="Genomic_DNA"/>
</dbReference>
<dbReference type="AlphaFoldDB" id="A0AAW4WZI6"/>
<organism evidence="3 4">
    <name type="scientific">Halanaerobium polyolivorans</name>
    <dbReference type="NCBI Taxonomy" id="2886943"/>
    <lineage>
        <taxon>Bacteria</taxon>
        <taxon>Bacillati</taxon>
        <taxon>Bacillota</taxon>
        <taxon>Clostridia</taxon>
        <taxon>Halanaerobiales</taxon>
        <taxon>Halanaerobiaceae</taxon>
        <taxon>Halanaerobium</taxon>
    </lineage>
</organism>
<proteinExistence type="predicted"/>
<dbReference type="RefSeq" id="WP_229344895.1">
    <property type="nucleotide sequence ID" value="NZ_JAJFAT010000006.1"/>
</dbReference>
<evidence type="ECO:0000256" key="2">
    <source>
        <dbReference type="ARBA" id="ARBA00022679"/>
    </source>
</evidence>
<dbReference type="InterPro" id="IPR004398">
    <property type="entry name" value="RNA_MeTrfase_RsmD"/>
</dbReference>
<evidence type="ECO:0000256" key="1">
    <source>
        <dbReference type="ARBA" id="ARBA00022603"/>
    </source>
</evidence>
<sequence length="179" mass="20220">MRVIAGSAGGIQLKSIKGRNVRPTLDRVKESLFSMIAYYIVDAVVLDLFAGFGNLGIEALSRGAKEADFVELKSKHCALIEENLAKCNLAKQANVFRSDFDKYLESTAKKYDLIFMDPPYKKQLADQAVELILKNKLLNKNAILVIEKDAEEKIKEYQELEIIKNRSYGNTLIVIYKLI</sequence>
<dbReference type="NCBIfam" id="TIGR00095">
    <property type="entry name" value="16S rRNA (guanine(966)-N(2))-methyltransferase RsmD"/>
    <property type="match status" value="1"/>
</dbReference>
<dbReference type="Pfam" id="PF03602">
    <property type="entry name" value="Cons_hypoth95"/>
    <property type="match status" value="1"/>
</dbReference>
<protein>
    <submittedName>
        <fullName evidence="3">16S rRNA (Guanine(966)-N(2))-methyltransferase RsmD</fullName>
        <ecNumber evidence="3">2.1.1.171</ecNumber>
    </submittedName>
</protein>
<reference evidence="3 4" key="1">
    <citation type="submission" date="2021-10" db="EMBL/GenBank/DDBJ databases">
        <authorList>
            <person name="Grouzdev D.S."/>
            <person name="Pantiukh K.S."/>
            <person name="Krutkina M.S."/>
        </authorList>
    </citation>
    <scope>NUCLEOTIDE SEQUENCE [LARGE SCALE GENOMIC DNA]</scope>
    <source>
        <strain evidence="3 4">Z-7514</strain>
    </source>
</reference>
<dbReference type="GO" id="GO:0003676">
    <property type="term" value="F:nucleic acid binding"/>
    <property type="evidence" value="ECO:0007669"/>
    <property type="project" value="InterPro"/>
</dbReference>
<dbReference type="PROSITE" id="PS00092">
    <property type="entry name" value="N6_MTASE"/>
    <property type="match status" value="1"/>
</dbReference>
<accession>A0AAW4WZI6</accession>
<dbReference type="GO" id="GO:0052913">
    <property type="term" value="F:16S rRNA (guanine(966)-N(2))-methyltransferase activity"/>
    <property type="evidence" value="ECO:0007669"/>
    <property type="project" value="UniProtKB-EC"/>
</dbReference>
<comment type="caution">
    <text evidence="3">The sequence shown here is derived from an EMBL/GenBank/DDBJ whole genome shotgun (WGS) entry which is preliminary data.</text>
</comment>
<dbReference type="PANTHER" id="PTHR43542">
    <property type="entry name" value="METHYLTRANSFERASE"/>
    <property type="match status" value="1"/>
</dbReference>
<dbReference type="Proteomes" id="UP001199296">
    <property type="component" value="Unassembled WGS sequence"/>
</dbReference>
<keyword evidence="4" id="KW-1185">Reference proteome</keyword>
<dbReference type="SUPFAM" id="SSF53335">
    <property type="entry name" value="S-adenosyl-L-methionine-dependent methyltransferases"/>
    <property type="match status" value="1"/>
</dbReference>